<feature type="transmembrane region" description="Helical" evidence="1">
    <location>
        <begin position="193"/>
        <end position="212"/>
    </location>
</feature>
<proteinExistence type="predicted"/>
<feature type="transmembrane region" description="Helical" evidence="1">
    <location>
        <begin position="167"/>
        <end position="187"/>
    </location>
</feature>
<organism evidence="2 3">
    <name type="scientific">Actinomadura barringtoniae</name>
    <dbReference type="NCBI Taxonomy" id="1427535"/>
    <lineage>
        <taxon>Bacteria</taxon>
        <taxon>Bacillati</taxon>
        <taxon>Actinomycetota</taxon>
        <taxon>Actinomycetes</taxon>
        <taxon>Streptosporangiales</taxon>
        <taxon>Thermomonosporaceae</taxon>
        <taxon>Actinomadura</taxon>
    </lineage>
</organism>
<dbReference type="AlphaFoldDB" id="A0A939PQJ8"/>
<keyword evidence="1" id="KW-0472">Membrane</keyword>
<dbReference type="EMBL" id="JAGEOJ010000025">
    <property type="protein sequence ID" value="MBO2454334.1"/>
    <property type="molecule type" value="Genomic_DNA"/>
</dbReference>
<keyword evidence="1" id="KW-0812">Transmembrane</keyword>
<evidence type="ECO:0000313" key="3">
    <source>
        <dbReference type="Proteomes" id="UP000669179"/>
    </source>
</evidence>
<evidence type="ECO:0008006" key="4">
    <source>
        <dbReference type="Google" id="ProtNLM"/>
    </source>
</evidence>
<feature type="transmembrane region" description="Helical" evidence="1">
    <location>
        <begin position="102"/>
        <end position="123"/>
    </location>
</feature>
<evidence type="ECO:0000256" key="1">
    <source>
        <dbReference type="SAM" id="Phobius"/>
    </source>
</evidence>
<name>A0A939PQJ8_9ACTN</name>
<reference evidence="2" key="1">
    <citation type="submission" date="2021-03" db="EMBL/GenBank/DDBJ databases">
        <authorList>
            <person name="Kanchanasin P."/>
            <person name="Saeng-In P."/>
            <person name="Phongsopitanun W."/>
            <person name="Yuki M."/>
            <person name="Kudo T."/>
            <person name="Ohkuma M."/>
            <person name="Tanasupawat S."/>
        </authorList>
    </citation>
    <scope>NUCLEOTIDE SEQUENCE</scope>
    <source>
        <strain evidence="2">GKU 128</strain>
    </source>
</reference>
<gene>
    <name evidence="2" type="ORF">J4573_45115</name>
</gene>
<feature type="transmembrane region" description="Helical" evidence="1">
    <location>
        <begin position="46"/>
        <end position="64"/>
    </location>
</feature>
<evidence type="ECO:0000313" key="2">
    <source>
        <dbReference type="EMBL" id="MBO2454334.1"/>
    </source>
</evidence>
<keyword evidence="1" id="KW-1133">Transmembrane helix</keyword>
<comment type="caution">
    <text evidence="2">The sequence shown here is derived from an EMBL/GenBank/DDBJ whole genome shotgun (WGS) entry which is preliminary data.</text>
</comment>
<accession>A0A939PQJ8</accession>
<dbReference type="NCBIfam" id="NF041646">
    <property type="entry name" value="VC0807_fam"/>
    <property type="match status" value="1"/>
</dbReference>
<sequence length="230" mass="23947">MATIETTRTQTTPSEAPAKAGRLASFMPLILDVAVPLGIYFTAREAFGLGLVPSLILSSVIPGIRTVASAVWKREFNGLAGLILAVNVVGILLSFVSGDPRIIIAKDSGISSVVGIVVLISAFRGKALMTAGLKPWVTKGDAARTAAWDRLLSSSATFRGLERRFSVIWGAALLTECVARVIGAFTLPVDTMAWLSTVMLLAAIAVATFVGGGSTADPMEKMVAAEAKAA</sequence>
<dbReference type="RefSeq" id="WP_208262526.1">
    <property type="nucleotide sequence ID" value="NZ_JAGEOJ010000025.1"/>
</dbReference>
<dbReference type="Proteomes" id="UP000669179">
    <property type="component" value="Unassembled WGS sequence"/>
</dbReference>
<protein>
    <recommendedName>
        <fullName evidence="4">DUF3159 domain-containing protein</fullName>
    </recommendedName>
</protein>
<feature type="transmembrane region" description="Helical" evidence="1">
    <location>
        <begin position="76"/>
        <end position="96"/>
    </location>
</feature>
<keyword evidence="3" id="KW-1185">Reference proteome</keyword>
<feature type="transmembrane region" description="Helical" evidence="1">
    <location>
        <begin position="20"/>
        <end position="40"/>
    </location>
</feature>